<keyword evidence="1" id="KW-0051">Antiviral defense</keyword>
<evidence type="ECO:0000313" key="4">
    <source>
        <dbReference type="Proteomes" id="UP000232883"/>
    </source>
</evidence>
<comment type="function">
    <text evidence="2">CRISPR (clustered regularly interspaced short palindromic repeat) is an adaptive immune system that provides protection against mobile genetic elements (viruses, transposable elements and conjugative plasmids). CRISPR clusters contain spacers, sequences complementary to antecedent mobile elements, and target invading nucleic acids. CRISPR clusters are transcribed and processed into CRISPR RNA (crRNA).</text>
</comment>
<gene>
    <name evidence="3" type="primary">cas7p</name>
    <name evidence="3" type="ORF">CWM47_09890</name>
</gene>
<protein>
    <submittedName>
        <fullName evidence="3">Type I-PGING CRISPR-associated protein Cas7/Csp1</fullName>
    </submittedName>
</protein>
<reference evidence="3 4" key="1">
    <citation type="submission" date="2017-11" db="EMBL/GenBank/DDBJ databases">
        <title>Taxonomic description and genome sequences of Spirosoma HA7 sp. nov., isolated from pollen microhabitat of Corylus avellana.</title>
        <authorList>
            <person name="Ambika Manirajan B."/>
            <person name="Suarez C."/>
            <person name="Ratering S."/>
            <person name="Geissler-Plaum R."/>
            <person name="Cardinale M."/>
            <person name="Sylvia S."/>
        </authorList>
    </citation>
    <scope>NUCLEOTIDE SEQUENCE [LARGE SCALE GENOMIC DNA]</scope>
    <source>
        <strain evidence="3 4">HA7</strain>
    </source>
</reference>
<dbReference type="InterPro" id="IPR020032">
    <property type="entry name" value="CRISPR-assoc_Csp1"/>
</dbReference>
<dbReference type="Pfam" id="PF01905">
    <property type="entry name" value="DevR"/>
    <property type="match status" value="1"/>
</dbReference>
<proteinExistence type="predicted"/>
<dbReference type="EMBL" id="CP025096">
    <property type="protein sequence ID" value="AUD02101.1"/>
    <property type="molecule type" value="Genomic_DNA"/>
</dbReference>
<dbReference type="AlphaFoldDB" id="A0A2K8YWU2"/>
<organism evidence="3 4">
    <name type="scientific">Spirosoma pollinicola</name>
    <dbReference type="NCBI Taxonomy" id="2057025"/>
    <lineage>
        <taxon>Bacteria</taxon>
        <taxon>Pseudomonadati</taxon>
        <taxon>Bacteroidota</taxon>
        <taxon>Cytophagia</taxon>
        <taxon>Cytophagales</taxon>
        <taxon>Cytophagaceae</taxon>
        <taxon>Spirosoma</taxon>
    </lineage>
</organism>
<evidence type="ECO:0000256" key="1">
    <source>
        <dbReference type="ARBA" id="ARBA00023118"/>
    </source>
</evidence>
<dbReference type="RefSeq" id="WP_100987821.1">
    <property type="nucleotide sequence ID" value="NZ_CP025096.1"/>
</dbReference>
<dbReference type="KEGG" id="spir:CWM47_09890"/>
<dbReference type="NCBIfam" id="TIGR03489">
    <property type="entry name" value="cas_csp1"/>
    <property type="match status" value="1"/>
</dbReference>
<dbReference type="NCBIfam" id="TIGR01875">
    <property type="entry name" value="cas_MJ0381"/>
    <property type="match status" value="1"/>
</dbReference>
<dbReference type="OrthoDB" id="976219at2"/>
<keyword evidence="4" id="KW-1185">Reference proteome</keyword>
<accession>A0A2K8YWU2</accession>
<sequence length="306" mass="34144">MTIKSITVTLIAPMSDHAANRGEKLLGNASSIKRRPDGRVYISGQMQRHALFSAVERLNDDDPNGTYVANGDGPSTKIEIDLRSDLGGYLDTNKGEYSGRRTAPLTATPAVAITRSDIGRDLLVRLKQNADAESEQKQALATNEFSQRDDMVMSFHLDIGAVGVRKRYSYEKEQHIETQYDNFIKDDEHRRRVKLFLEATRSITDYANQARQATSGEPQKVLIVLDTKMSRKAARYFAPETSPEVQANIRAELTAREAQYFLGDDTQKPDEAKGHYSVDMAYEKATDALMAGTLYRPASMISKMPA</sequence>
<dbReference type="InterPro" id="IPR010154">
    <property type="entry name" value="CRISPR-assoc_Cas7/Cst2/DevR"/>
</dbReference>
<dbReference type="GO" id="GO:0051607">
    <property type="term" value="P:defense response to virus"/>
    <property type="evidence" value="ECO:0007669"/>
    <property type="project" value="UniProtKB-KW"/>
</dbReference>
<evidence type="ECO:0000313" key="3">
    <source>
        <dbReference type="EMBL" id="AUD02101.1"/>
    </source>
</evidence>
<dbReference type="Proteomes" id="UP000232883">
    <property type="component" value="Chromosome"/>
</dbReference>
<evidence type="ECO:0000256" key="2">
    <source>
        <dbReference type="ARBA" id="ARBA00025626"/>
    </source>
</evidence>
<name>A0A2K8YWU2_9BACT</name>